<gene>
    <name evidence="2" type="ORF">H0H81_010277</name>
</gene>
<keyword evidence="3" id="KW-1185">Reference proteome</keyword>
<dbReference type="EMBL" id="JABCKI010000032">
    <property type="protein sequence ID" value="KAG5653809.1"/>
    <property type="molecule type" value="Genomic_DNA"/>
</dbReference>
<sequence length="72" mass="8104">MTLSKTLLYWFQEYYCGYCAVGHNSVKDLILYWIIPNGLWIVVPAFIVVRLGKDIAQSLNVAAKALGAAKRK</sequence>
<organism evidence="2 3">
    <name type="scientific">Sphagnurus paluster</name>
    <dbReference type="NCBI Taxonomy" id="117069"/>
    <lineage>
        <taxon>Eukaryota</taxon>
        <taxon>Fungi</taxon>
        <taxon>Dikarya</taxon>
        <taxon>Basidiomycota</taxon>
        <taxon>Agaricomycotina</taxon>
        <taxon>Agaricomycetes</taxon>
        <taxon>Agaricomycetidae</taxon>
        <taxon>Agaricales</taxon>
        <taxon>Tricholomatineae</taxon>
        <taxon>Lyophyllaceae</taxon>
        <taxon>Sphagnurus</taxon>
    </lineage>
</organism>
<proteinExistence type="predicted"/>
<dbReference type="PANTHER" id="PTHR37919">
    <property type="entry name" value="PROTEIN CBG05606"/>
    <property type="match status" value="1"/>
</dbReference>
<accession>A0A9P7GPW9</accession>
<feature type="transmembrane region" description="Helical" evidence="1">
    <location>
        <begin position="30"/>
        <end position="49"/>
    </location>
</feature>
<evidence type="ECO:0000313" key="2">
    <source>
        <dbReference type="EMBL" id="KAG5653809.1"/>
    </source>
</evidence>
<dbReference type="OrthoDB" id="60858at2759"/>
<dbReference type="AlphaFoldDB" id="A0A9P7GPW9"/>
<dbReference type="Proteomes" id="UP000717328">
    <property type="component" value="Unassembled WGS sequence"/>
</dbReference>
<keyword evidence="1" id="KW-0472">Membrane</keyword>
<reference evidence="2" key="1">
    <citation type="submission" date="2021-02" db="EMBL/GenBank/DDBJ databases">
        <authorList>
            <person name="Nieuwenhuis M."/>
            <person name="Van De Peppel L.J.J."/>
        </authorList>
    </citation>
    <scope>NUCLEOTIDE SEQUENCE</scope>
    <source>
        <strain evidence="2">D49</strain>
    </source>
</reference>
<dbReference type="PANTHER" id="PTHR37919:SF2">
    <property type="entry name" value="EXPERA DOMAIN-CONTAINING PROTEIN"/>
    <property type="match status" value="1"/>
</dbReference>
<protein>
    <submittedName>
        <fullName evidence="2">Uncharacterized protein</fullName>
    </submittedName>
</protein>
<keyword evidence="1" id="KW-1133">Transmembrane helix</keyword>
<evidence type="ECO:0000313" key="3">
    <source>
        <dbReference type="Proteomes" id="UP000717328"/>
    </source>
</evidence>
<comment type="caution">
    <text evidence="2">The sequence shown here is derived from an EMBL/GenBank/DDBJ whole genome shotgun (WGS) entry which is preliminary data.</text>
</comment>
<evidence type="ECO:0000256" key="1">
    <source>
        <dbReference type="SAM" id="Phobius"/>
    </source>
</evidence>
<name>A0A9P7GPW9_9AGAR</name>
<keyword evidence="1" id="KW-0812">Transmembrane</keyword>
<reference evidence="2" key="2">
    <citation type="submission" date="2021-10" db="EMBL/GenBank/DDBJ databases">
        <title>Phylogenomics reveals ancestral predisposition of the termite-cultivated fungus Termitomyces towards a domesticated lifestyle.</title>
        <authorList>
            <person name="Auxier B."/>
            <person name="Grum-Grzhimaylo A."/>
            <person name="Cardenas M.E."/>
            <person name="Lodge J.D."/>
            <person name="Laessoe T."/>
            <person name="Pedersen O."/>
            <person name="Smith M.E."/>
            <person name="Kuyper T.W."/>
            <person name="Franco-Molano E.A."/>
            <person name="Baroni T.J."/>
            <person name="Aanen D.K."/>
        </authorList>
    </citation>
    <scope>NUCLEOTIDE SEQUENCE</scope>
    <source>
        <strain evidence="2">D49</strain>
    </source>
</reference>